<dbReference type="Gene3D" id="3.30.390.50">
    <property type="entry name" value="CO dehydrogenase flavoprotein, C-terminal domain"/>
    <property type="match status" value="1"/>
</dbReference>
<keyword evidence="1" id="KW-0285">Flavoprotein</keyword>
<dbReference type="Proteomes" id="UP000183974">
    <property type="component" value="Unassembled WGS sequence"/>
</dbReference>
<evidence type="ECO:0000313" key="5">
    <source>
        <dbReference type="EMBL" id="SHL37163.1"/>
    </source>
</evidence>
<accession>A0A1M7A3Q2</accession>
<dbReference type="SMART" id="SM01092">
    <property type="entry name" value="CO_deh_flav_C"/>
    <property type="match status" value="1"/>
</dbReference>
<evidence type="ECO:0000256" key="3">
    <source>
        <dbReference type="ARBA" id="ARBA00023002"/>
    </source>
</evidence>
<proteinExistence type="predicted"/>
<dbReference type="STRING" id="337701.SAMN05444398_102155"/>
<dbReference type="SUPFAM" id="SSF55447">
    <property type="entry name" value="CO dehydrogenase flavoprotein C-terminal domain-like"/>
    <property type="match status" value="1"/>
</dbReference>
<reference evidence="5 6" key="1">
    <citation type="submission" date="2016-11" db="EMBL/GenBank/DDBJ databases">
        <authorList>
            <person name="Jaros S."/>
            <person name="Januszkiewicz K."/>
            <person name="Wedrychowicz H."/>
        </authorList>
    </citation>
    <scope>NUCLEOTIDE SEQUENCE [LARGE SCALE GENOMIC DNA]</scope>
    <source>
        <strain evidence="5 6">DSM 29589</strain>
    </source>
</reference>
<organism evidence="5 6">
    <name type="scientific">Roseovarius pacificus</name>
    <dbReference type="NCBI Taxonomy" id="337701"/>
    <lineage>
        <taxon>Bacteria</taxon>
        <taxon>Pseudomonadati</taxon>
        <taxon>Pseudomonadota</taxon>
        <taxon>Alphaproteobacteria</taxon>
        <taxon>Rhodobacterales</taxon>
        <taxon>Roseobacteraceae</taxon>
        <taxon>Roseovarius</taxon>
    </lineage>
</organism>
<gene>
    <name evidence="5" type="ORF">SAMN05444398_102155</name>
</gene>
<keyword evidence="6" id="KW-1185">Reference proteome</keyword>
<keyword evidence="3" id="KW-0560">Oxidoreductase</keyword>
<evidence type="ECO:0000256" key="1">
    <source>
        <dbReference type="ARBA" id="ARBA00022630"/>
    </source>
</evidence>
<dbReference type="GO" id="GO:0071949">
    <property type="term" value="F:FAD binding"/>
    <property type="evidence" value="ECO:0007669"/>
    <property type="project" value="InterPro"/>
</dbReference>
<dbReference type="Pfam" id="PF00941">
    <property type="entry name" value="FAD_binding_5"/>
    <property type="match status" value="1"/>
</dbReference>
<dbReference type="InterPro" id="IPR036683">
    <property type="entry name" value="CO_DH_flav_C_dom_sf"/>
</dbReference>
<dbReference type="InterPro" id="IPR016166">
    <property type="entry name" value="FAD-bd_PCMH"/>
</dbReference>
<dbReference type="InterPro" id="IPR051312">
    <property type="entry name" value="Diverse_Substr_Oxidored"/>
</dbReference>
<dbReference type="PROSITE" id="PS51387">
    <property type="entry name" value="FAD_PCMH"/>
    <property type="match status" value="1"/>
</dbReference>
<feature type="domain" description="FAD-binding PCMH-type" evidence="4">
    <location>
        <begin position="1"/>
        <end position="177"/>
    </location>
</feature>
<name>A0A1M7A3Q2_9RHOB</name>
<evidence type="ECO:0000313" key="6">
    <source>
        <dbReference type="Proteomes" id="UP000183974"/>
    </source>
</evidence>
<dbReference type="PANTHER" id="PTHR42659:SF2">
    <property type="entry name" value="XANTHINE DEHYDROGENASE SUBUNIT C-RELATED"/>
    <property type="match status" value="1"/>
</dbReference>
<dbReference type="InterPro" id="IPR005107">
    <property type="entry name" value="CO_DH_flav_C"/>
</dbReference>
<dbReference type="Pfam" id="PF03450">
    <property type="entry name" value="CO_deh_flav_C"/>
    <property type="match status" value="1"/>
</dbReference>
<dbReference type="InterPro" id="IPR002346">
    <property type="entry name" value="Mopterin_DH_FAD-bd"/>
</dbReference>
<dbReference type="GO" id="GO:0016491">
    <property type="term" value="F:oxidoreductase activity"/>
    <property type="evidence" value="ECO:0007669"/>
    <property type="project" value="UniProtKB-KW"/>
</dbReference>
<sequence>MRGFEIVRPTTIERAIELLESGDPGVRPFSGGTAIMQMMKTGMFVPERLVSLAGLSKEHSAISVDGEGGMKIGAMATLSTLERNDLVQTCFPVLARTMKRLANVRVRNVATVGGALSHGDPHMDLPPVLAALDAIAILRGPSGSREVPVADLYTGYYETVLEPGELVAEVVIPPSDGASAIYRKTTSRTADDWPMVGVAASLRLSGSRISSARVIVSAATAKLQRITAAEDVLTGQGPSREVFADAARVASAHSDVIDDAHGSSVYKSALVEIEVRRGLRDAFEGETAE</sequence>
<dbReference type="Gene3D" id="3.30.43.10">
    <property type="entry name" value="Uridine Diphospho-n-acetylenolpyruvylglucosamine Reductase, domain 2"/>
    <property type="match status" value="1"/>
</dbReference>
<evidence type="ECO:0000259" key="4">
    <source>
        <dbReference type="PROSITE" id="PS51387"/>
    </source>
</evidence>
<keyword evidence="2" id="KW-0274">FAD</keyword>
<dbReference type="AlphaFoldDB" id="A0A1M7A3Q2"/>
<dbReference type="InterPro" id="IPR016167">
    <property type="entry name" value="FAD-bd_PCMH_sub1"/>
</dbReference>
<dbReference type="InterPro" id="IPR036318">
    <property type="entry name" value="FAD-bd_PCMH-like_sf"/>
</dbReference>
<dbReference type="SUPFAM" id="SSF56176">
    <property type="entry name" value="FAD-binding/transporter-associated domain-like"/>
    <property type="match status" value="1"/>
</dbReference>
<dbReference type="EMBL" id="FRBR01000002">
    <property type="protein sequence ID" value="SHL37163.1"/>
    <property type="molecule type" value="Genomic_DNA"/>
</dbReference>
<dbReference type="PANTHER" id="PTHR42659">
    <property type="entry name" value="XANTHINE DEHYDROGENASE SUBUNIT C-RELATED"/>
    <property type="match status" value="1"/>
</dbReference>
<dbReference type="Gene3D" id="3.30.465.10">
    <property type="match status" value="1"/>
</dbReference>
<evidence type="ECO:0000256" key="2">
    <source>
        <dbReference type="ARBA" id="ARBA00022827"/>
    </source>
</evidence>
<dbReference type="RefSeq" id="WP_073034043.1">
    <property type="nucleotide sequence ID" value="NZ_BMLR01000002.1"/>
</dbReference>
<protein>
    <submittedName>
        <fullName evidence="5">Carbon-monoxide dehydrogenase medium subunit</fullName>
    </submittedName>
</protein>
<dbReference type="InterPro" id="IPR016169">
    <property type="entry name" value="FAD-bd_PCMH_sub2"/>
</dbReference>